<feature type="signal peptide" evidence="1">
    <location>
        <begin position="1"/>
        <end position="24"/>
    </location>
</feature>
<gene>
    <name evidence="3" type="ORF">R16034_00377</name>
</gene>
<organism evidence="3 4">
    <name type="scientific">Ralstonia edaphi</name>
    <dbReference type="NCBI Taxonomy" id="3058599"/>
    <lineage>
        <taxon>Bacteria</taxon>
        <taxon>Pseudomonadati</taxon>
        <taxon>Pseudomonadota</taxon>
        <taxon>Betaproteobacteria</taxon>
        <taxon>Burkholderiales</taxon>
        <taxon>Burkholderiaceae</taxon>
        <taxon>Ralstonia</taxon>
    </lineage>
</organism>
<dbReference type="Pfam" id="PF18426">
    <property type="entry name" value="Tli4_C"/>
    <property type="match status" value="1"/>
</dbReference>
<evidence type="ECO:0000313" key="3">
    <source>
        <dbReference type="EMBL" id="CAJ0736267.1"/>
    </source>
</evidence>
<feature type="domain" description="Tle cognate immunity protein 4 C-terminal" evidence="2">
    <location>
        <begin position="168"/>
        <end position="331"/>
    </location>
</feature>
<comment type="caution">
    <text evidence="3">The sequence shown here is derived from an EMBL/GenBank/DDBJ whole genome shotgun (WGS) entry which is preliminary data.</text>
</comment>
<feature type="chain" id="PRO_5044490528" description="Tle cognate immunity protein 4 C-terminal domain-containing protein" evidence="1">
    <location>
        <begin position="25"/>
        <end position="407"/>
    </location>
</feature>
<name>A0AB72X2F7_9RALS</name>
<dbReference type="InterPro" id="IPR041290">
    <property type="entry name" value="Tli4_C"/>
</dbReference>
<evidence type="ECO:0000313" key="4">
    <source>
        <dbReference type="Proteomes" id="UP001189225"/>
    </source>
</evidence>
<evidence type="ECO:0000256" key="1">
    <source>
        <dbReference type="SAM" id="SignalP"/>
    </source>
</evidence>
<sequence length="407" mass="44686">MNRRRFSIIIGGLLLAGYASTAFAEKNMSEPVVMSPRLQKLFAKTKHVCFGRNVVEVPAEAELLWGFQEFPAKIVVHVGEAGRLKEMAESYRAKVLASSKTAEITYFRLEPSSNSIEVRSFEDKYARQYGLEAHMTFASSGSNLYEWFTGGKELGRLLHGLRARKNTEIPTAPGVCIDHGFIADSSGSFQEIFGVGINFPSLPDVSFSILSNKDASTDGDPGLIERHYDAMGKVTPAGVKRLQLGKREVNGWKGEQVLLRRDGIEKGVFAHEFLWASIGKSGSALNPASVDIQLNTGVKANRTLGQSSSLTDEEALALWNRLLDSVRFRVNAPPTQTGAPVTVRSGEPTPLTGLWRASLPPDHPEAAWVANGRSVFRQRGEPMVRFGLGLSQDEALVVWTWMGEYDA</sequence>
<keyword evidence="4" id="KW-1185">Reference proteome</keyword>
<dbReference type="AlphaFoldDB" id="A0AB72X2F7"/>
<dbReference type="RefSeq" id="WP_316898235.1">
    <property type="nucleotide sequence ID" value="NZ_CATWHI010000001.1"/>
</dbReference>
<protein>
    <recommendedName>
        <fullName evidence="2">Tle cognate immunity protein 4 C-terminal domain-containing protein</fullName>
    </recommendedName>
</protein>
<keyword evidence="1" id="KW-0732">Signal</keyword>
<proteinExistence type="predicted"/>
<dbReference type="EMBL" id="CATWHI010000001">
    <property type="protein sequence ID" value="CAJ0736267.1"/>
    <property type="molecule type" value="Genomic_DNA"/>
</dbReference>
<accession>A0AB72X2F7</accession>
<reference evidence="3 4" key="1">
    <citation type="submission" date="2023-07" db="EMBL/GenBank/DDBJ databases">
        <authorList>
            <person name="Peeters C."/>
        </authorList>
    </citation>
    <scope>NUCLEOTIDE SEQUENCE [LARGE SCALE GENOMIC DNA]</scope>
    <source>
        <strain evidence="3 4">R-16034</strain>
    </source>
</reference>
<dbReference type="Proteomes" id="UP001189225">
    <property type="component" value="Unassembled WGS sequence"/>
</dbReference>
<evidence type="ECO:0000259" key="2">
    <source>
        <dbReference type="Pfam" id="PF18426"/>
    </source>
</evidence>